<sequence length="358" mass="40011">MGFVFTSFPEELQPFSKHVLLLGDDGSHKQSIMGYISEKGFYIGSSIGNVDQITSIKGNTHIAIAGVYYTDYEPLKRAISDVNGDGKINIVDDWHVNSIIDEMKSMSEVQDVTSYTSFAGMIQINGNDTPDIVVNQGIGQYPMDLCDFSGSYLIDPQEQESKQNNITSNGQPISHIDNVIIQHDTLPSVPITPSVFPQYTVTEVSRDQLLALAYTPYNLDIFKIYIIDDTVIKLVMFNMHLRQKGFIEIKQYVLNIPSAYLTVSDTDNPVRWHIHTQSVLKADNKGLQASSRGLDAIYANNAQDRIMNLANFRNGVGNFIDEPKVRQSIENNRHIRLNPNVSRNISRTIGSHLAIPNG</sequence>
<reference evidence="1 2" key="1">
    <citation type="submission" date="2019-03" db="EMBL/GenBank/DDBJ databases">
        <title>Single cell metagenomics reveals metabolic interactions within the superorganism composed of flagellate Streblomastix strix and complex community of Bacteroidetes bacteria on its surface.</title>
        <authorList>
            <person name="Treitli S.C."/>
            <person name="Kolisko M."/>
            <person name="Husnik F."/>
            <person name="Keeling P."/>
            <person name="Hampl V."/>
        </authorList>
    </citation>
    <scope>NUCLEOTIDE SEQUENCE [LARGE SCALE GENOMIC DNA]</scope>
    <source>
        <strain evidence="1">ST1C</strain>
    </source>
</reference>
<name>A0A5J4U3L3_9EUKA</name>
<proteinExistence type="predicted"/>
<evidence type="ECO:0000313" key="1">
    <source>
        <dbReference type="EMBL" id="KAA6364522.1"/>
    </source>
</evidence>
<dbReference type="AlphaFoldDB" id="A0A5J4U3L3"/>
<organism evidence="1 2">
    <name type="scientific">Streblomastix strix</name>
    <dbReference type="NCBI Taxonomy" id="222440"/>
    <lineage>
        <taxon>Eukaryota</taxon>
        <taxon>Metamonada</taxon>
        <taxon>Preaxostyla</taxon>
        <taxon>Oxymonadida</taxon>
        <taxon>Streblomastigidae</taxon>
        <taxon>Streblomastix</taxon>
    </lineage>
</organism>
<protein>
    <submittedName>
        <fullName evidence="1">Uncharacterized protein</fullName>
    </submittedName>
</protein>
<gene>
    <name evidence="1" type="ORF">EZS28_039951</name>
</gene>
<evidence type="ECO:0000313" key="2">
    <source>
        <dbReference type="Proteomes" id="UP000324800"/>
    </source>
</evidence>
<accession>A0A5J4U3L3</accession>
<comment type="caution">
    <text evidence="1">The sequence shown here is derived from an EMBL/GenBank/DDBJ whole genome shotgun (WGS) entry which is preliminary data.</text>
</comment>
<dbReference type="EMBL" id="SNRW01021542">
    <property type="protein sequence ID" value="KAA6364522.1"/>
    <property type="molecule type" value="Genomic_DNA"/>
</dbReference>
<dbReference type="Proteomes" id="UP000324800">
    <property type="component" value="Unassembled WGS sequence"/>
</dbReference>